<evidence type="ECO:0000313" key="1">
    <source>
        <dbReference type="EMBL" id="SAM05471.1"/>
    </source>
</evidence>
<gene>
    <name evidence="1" type="primary">ABSGL_11346.1 scaffold 12295</name>
</gene>
<sequence length="193" mass="22052">MFDTSVLPHLVSLDRLTNKLLQDFVVQTEFDMALSNEIEATKHTLFKTRGFIAIAEVPMMPEKERRWCQQAVQYLNQAKLVRCLETNQLDQCISFSLDHLFHWPEITLVALGKLHVYANRDIGWIPFLKGSEPPRFNGGNSATDEDRATLAAVIAEEHEKIVEYGAPSVTSLINIWRMAINLQERFPPITLSE</sequence>
<dbReference type="EMBL" id="LT554468">
    <property type="protein sequence ID" value="SAM05471.1"/>
    <property type="molecule type" value="Genomic_DNA"/>
</dbReference>
<dbReference type="AlphaFoldDB" id="A0A163K594"/>
<proteinExistence type="predicted"/>
<organism evidence="1">
    <name type="scientific">Absidia glauca</name>
    <name type="common">Pin mould</name>
    <dbReference type="NCBI Taxonomy" id="4829"/>
    <lineage>
        <taxon>Eukaryota</taxon>
        <taxon>Fungi</taxon>
        <taxon>Fungi incertae sedis</taxon>
        <taxon>Mucoromycota</taxon>
        <taxon>Mucoromycotina</taxon>
        <taxon>Mucoromycetes</taxon>
        <taxon>Mucorales</taxon>
        <taxon>Cunninghamellaceae</taxon>
        <taxon>Absidia</taxon>
    </lineage>
</organism>
<evidence type="ECO:0000313" key="2">
    <source>
        <dbReference type="Proteomes" id="UP000078561"/>
    </source>
</evidence>
<reference evidence="1" key="1">
    <citation type="submission" date="2016-04" db="EMBL/GenBank/DDBJ databases">
        <authorList>
            <person name="Evans L.H."/>
            <person name="Alamgir A."/>
            <person name="Owens N."/>
            <person name="Weber N.D."/>
            <person name="Virtaneva K."/>
            <person name="Barbian K."/>
            <person name="Babar A."/>
            <person name="Rosenke K."/>
        </authorList>
    </citation>
    <scope>NUCLEOTIDE SEQUENCE [LARGE SCALE GENOMIC DNA]</scope>
    <source>
        <strain evidence="1">CBS 101.48</strain>
    </source>
</reference>
<name>A0A163K594_ABSGL</name>
<dbReference type="InParanoid" id="A0A163K594"/>
<protein>
    <submittedName>
        <fullName evidence="1">Uncharacterized protein</fullName>
    </submittedName>
</protein>
<dbReference type="Proteomes" id="UP000078561">
    <property type="component" value="Unassembled WGS sequence"/>
</dbReference>
<keyword evidence="2" id="KW-1185">Reference proteome</keyword>
<accession>A0A163K594</accession>